<accession>A0A1W2BXR7</accession>
<keyword evidence="3" id="KW-1185">Reference proteome</keyword>
<reference evidence="3" key="1">
    <citation type="submission" date="2017-04" db="EMBL/GenBank/DDBJ databases">
        <authorList>
            <person name="Varghese N."/>
            <person name="Submissions S."/>
        </authorList>
    </citation>
    <scope>NUCLEOTIDE SEQUENCE [LARGE SCALE GENOMIC DNA]</scope>
    <source>
        <strain evidence="3">DSM 12126</strain>
    </source>
</reference>
<gene>
    <name evidence="2" type="ORF">SAMN04488524_2716</name>
</gene>
<name>A0A1W2BXR7_9SPHI</name>
<dbReference type="EMBL" id="FWXT01000001">
    <property type="protein sequence ID" value="SMC77544.1"/>
    <property type="molecule type" value="Genomic_DNA"/>
</dbReference>
<keyword evidence="1" id="KW-0732">Signal</keyword>
<dbReference type="NCBIfam" id="TIGR04131">
    <property type="entry name" value="Bac_Flav_CTERM"/>
    <property type="match status" value="1"/>
</dbReference>
<dbReference type="OrthoDB" id="635358at2"/>
<feature type="chain" id="PRO_5013071560" evidence="1">
    <location>
        <begin position="24"/>
        <end position="1193"/>
    </location>
</feature>
<proteinExistence type="predicted"/>
<dbReference type="STRING" id="151894.SAMN04488524_2716"/>
<evidence type="ECO:0000313" key="2">
    <source>
        <dbReference type="EMBL" id="SMC77544.1"/>
    </source>
</evidence>
<feature type="signal peptide" evidence="1">
    <location>
        <begin position="1"/>
        <end position="23"/>
    </location>
</feature>
<protein>
    <submittedName>
        <fullName evidence="2">Gliding motility-associated C-terminal domain-containing protein</fullName>
    </submittedName>
</protein>
<dbReference type="RefSeq" id="WP_084239357.1">
    <property type="nucleotide sequence ID" value="NZ_FWXT01000001.1"/>
</dbReference>
<sequence length="1193" mass="129093">MRYSRYVALICLMISCLAGFSQTVVVTNTNDQGVGSLRQALMDIPVVRTVPYIINFNLPGTPSSDAVRTIRLKTALPFIPSNVIIDGSSQNWPKLGVSDAKVIIEPEDANVVFNCFAIGDLNTMNSQVSDVEIYGLYIKDFAKINNLQTVNMSQGSGIVINSRANNIKIGAPGKGNVIGGNINGIAIQNPYYYTTPTPLTEISIRSNFIGVTYDGNTAKTNVNGISAALYDCSLSIGGDNADEGNLIAANQINVNITRNSYSTNNRFNINVIGNKIGTNRTATDDFSNLQLYNTSSAIEISGVKVNAVNTNLYVRNNVISGHRNVGVSIANADFVLAGNIIGTGAQGTEPFRNGTGVKIEQNAVGKIGGDTPESANRIAYNNNGIESVSARPVTITRNSMYCNRDVSINKTLLIAQPYVQVLVIRTDFLSGKATPNADVELFYTENCQGKCEGRTYFATVRAQGDGRWTYNGAINGKVTATASLLNLTTSPFSIPEVFDNEIIKKNVTCQNNGLGSIDVPEPREGITFTWNKVLPNSTRQFLSNAQKIENLEEGTYELITNDGCREVQHLPLFEIKDQKLTNLQVSWPTPACGQTSFAFSGNVDRGEGTITYEWIDAITGQTVRTGKNVFMPEGTYKLKVTDQAGCHMESPPMQIRRLPSPVINMVSRLISPAACGAANGAIRNILITDQTGTLTYKWYVMNTDPQTGSLVQGPEVGQGLDLIDVAGGIYVLEVKDQGPCPAVRSPFITIPITNSVIINGGIVASTTCNNNNGAINGIVITQGTNYKLTAIGGTFEESGTCQPGMAFNITGLPPGNYTLNASNVQTLCTAVPKTYTITATPILQYIAQVSSIFDASCGTDNGMIRLVYPNNIKPMPGKYQWENAAGQQYNGTAELTQNLPEGTYTLKITDPNGCTSDPLGPYEIKRIPLLIVDKTIGVVTDDLCALGRGSITGVKIAGGLPLSGSGADAVYRYAWKDRDGNIVGTSRDLVNIGAGDYYLEVTDQTTCGMDVSKTFTIAAPVIRLVTPTVNDMRVCYATEIMLPVLAPEEGTYQMYLDENDARPLMETSNGKFIFKVSKTGDYKIRRKLGTCYSNFTSVHIEVTNDNLEIKNTMTPNGDGMNDYWMVTGLPDHADINIKVYTRSGQLVYESIGRYDKPFDGRFRGKELPAGAYYYKIDLRADCKPIGGSITLLR</sequence>
<organism evidence="2 3">
    <name type="scientific">Pedobacter africanus</name>
    <dbReference type="NCBI Taxonomy" id="151894"/>
    <lineage>
        <taxon>Bacteria</taxon>
        <taxon>Pseudomonadati</taxon>
        <taxon>Bacteroidota</taxon>
        <taxon>Sphingobacteriia</taxon>
        <taxon>Sphingobacteriales</taxon>
        <taxon>Sphingobacteriaceae</taxon>
        <taxon>Pedobacter</taxon>
    </lineage>
</organism>
<evidence type="ECO:0000313" key="3">
    <source>
        <dbReference type="Proteomes" id="UP000192756"/>
    </source>
</evidence>
<dbReference type="InterPro" id="IPR026341">
    <property type="entry name" value="T9SS_type_B"/>
</dbReference>
<dbReference type="Pfam" id="PF13585">
    <property type="entry name" value="CHU_C"/>
    <property type="match status" value="1"/>
</dbReference>
<dbReference type="PROSITE" id="PS51257">
    <property type="entry name" value="PROKAR_LIPOPROTEIN"/>
    <property type="match status" value="1"/>
</dbReference>
<dbReference type="AlphaFoldDB" id="A0A1W2BXR7"/>
<dbReference type="Proteomes" id="UP000192756">
    <property type="component" value="Unassembled WGS sequence"/>
</dbReference>
<evidence type="ECO:0000256" key="1">
    <source>
        <dbReference type="SAM" id="SignalP"/>
    </source>
</evidence>